<comment type="caution">
    <text evidence="1">The sequence shown here is derived from an EMBL/GenBank/DDBJ whole genome shotgun (WGS) entry which is preliminary data.</text>
</comment>
<proteinExistence type="predicted"/>
<protein>
    <submittedName>
        <fullName evidence="1">Uncharacterized protein</fullName>
    </submittedName>
</protein>
<sequence>IREREEMGMQAGDREEAVAVLGTGSDSESDDGVMRYESDGSDDDDNAEVEVKRAGKRGYERQHSEEDEVSDSDRSGRKKKQNRGRVLEVDNSTMSLEDQERLALQLLGGN</sequence>
<dbReference type="Proteomes" id="UP001150581">
    <property type="component" value="Unassembled WGS sequence"/>
</dbReference>
<name>A0ACC1I220_9FUNG</name>
<evidence type="ECO:0000313" key="2">
    <source>
        <dbReference type="Proteomes" id="UP001150581"/>
    </source>
</evidence>
<keyword evidence="2" id="KW-1185">Reference proteome</keyword>
<feature type="non-terminal residue" evidence="1">
    <location>
        <position position="1"/>
    </location>
</feature>
<dbReference type="EMBL" id="JANBPG010002957">
    <property type="protein sequence ID" value="KAJ1884100.1"/>
    <property type="molecule type" value="Genomic_DNA"/>
</dbReference>
<reference evidence="1" key="1">
    <citation type="submission" date="2022-07" db="EMBL/GenBank/DDBJ databases">
        <title>Phylogenomic reconstructions and comparative analyses of Kickxellomycotina fungi.</title>
        <authorList>
            <person name="Reynolds N.K."/>
            <person name="Stajich J.E."/>
            <person name="Barry K."/>
            <person name="Grigoriev I.V."/>
            <person name="Crous P."/>
            <person name="Smith M.E."/>
        </authorList>
    </citation>
    <scope>NUCLEOTIDE SEQUENCE</scope>
    <source>
        <strain evidence="1">Benny 63K</strain>
    </source>
</reference>
<evidence type="ECO:0000313" key="1">
    <source>
        <dbReference type="EMBL" id="KAJ1884100.1"/>
    </source>
</evidence>
<accession>A0ACC1I220</accession>
<organism evidence="1 2">
    <name type="scientific">Kickxella alabastrina</name>
    <dbReference type="NCBI Taxonomy" id="61397"/>
    <lineage>
        <taxon>Eukaryota</taxon>
        <taxon>Fungi</taxon>
        <taxon>Fungi incertae sedis</taxon>
        <taxon>Zoopagomycota</taxon>
        <taxon>Kickxellomycotina</taxon>
        <taxon>Kickxellomycetes</taxon>
        <taxon>Kickxellales</taxon>
        <taxon>Kickxellaceae</taxon>
        <taxon>Kickxella</taxon>
    </lineage>
</organism>
<gene>
    <name evidence="1" type="ORF">LPJ66_010774</name>
</gene>